<sequence>MRYLLMIYTNAQSWGHPTFLRTPEALAMPEEARDEMSAQFGALMREIAESGELIGGEALADPVNVKTVRVRGGAPVATDGPYVEAKEHLAGYFVLDCESAERAMEIAARFPDARFGPVEVRPIMSSAGEEM</sequence>
<evidence type="ECO:0000259" key="2">
    <source>
        <dbReference type="Pfam" id="PF03795"/>
    </source>
</evidence>
<protein>
    <submittedName>
        <fullName evidence="3">YciI family protein</fullName>
    </submittedName>
</protein>
<comment type="caution">
    <text evidence="3">The sequence shown here is derived from an EMBL/GenBank/DDBJ whole genome shotgun (WGS) entry which is preliminary data.</text>
</comment>
<dbReference type="InterPro" id="IPR011008">
    <property type="entry name" value="Dimeric_a/b-barrel"/>
</dbReference>
<dbReference type="Proteomes" id="UP001603978">
    <property type="component" value="Unassembled WGS sequence"/>
</dbReference>
<comment type="similarity">
    <text evidence="1">Belongs to the YciI family.</text>
</comment>
<dbReference type="Gene3D" id="3.30.70.1060">
    <property type="entry name" value="Dimeric alpha+beta barrel"/>
    <property type="match status" value="1"/>
</dbReference>
<dbReference type="RefSeq" id="WP_393172102.1">
    <property type="nucleotide sequence ID" value="NZ_JBICRM010000024.1"/>
</dbReference>
<feature type="domain" description="YCII-related" evidence="2">
    <location>
        <begin position="1"/>
        <end position="124"/>
    </location>
</feature>
<gene>
    <name evidence="3" type="ORF">ACFLIM_32725</name>
</gene>
<dbReference type="InterPro" id="IPR005545">
    <property type="entry name" value="YCII"/>
</dbReference>
<dbReference type="PANTHER" id="PTHR35174">
    <property type="entry name" value="BLL7171 PROTEIN-RELATED"/>
    <property type="match status" value="1"/>
</dbReference>
<evidence type="ECO:0000256" key="1">
    <source>
        <dbReference type="ARBA" id="ARBA00007689"/>
    </source>
</evidence>
<dbReference type="SUPFAM" id="SSF54909">
    <property type="entry name" value="Dimeric alpha+beta barrel"/>
    <property type="match status" value="1"/>
</dbReference>
<accession>A0ABW7ALJ7</accession>
<keyword evidence="4" id="KW-1185">Reference proteome</keyword>
<proteinExistence type="inferred from homology"/>
<dbReference type="Pfam" id="PF03795">
    <property type="entry name" value="YCII"/>
    <property type="match status" value="1"/>
</dbReference>
<evidence type="ECO:0000313" key="4">
    <source>
        <dbReference type="Proteomes" id="UP001603978"/>
    </source>
</evidence>
<organism evidence="3 4">
    <name type="scientific">Nonomuraea marmarensis</name>
    <dbReference type="NCBI Taxonomy" id="3351344"/>
    <lineage>
        <taxon>Bacteria</taxon>
        <taxon>Bacillati</taxon>
        <taxon>Actinomycetota</taxon>
        <taxon>Actinomycetes</taxon>
        <taxon>Streptosporangiales</taxon>
        <taxon>Streptosporangiaceae</taxon>
        <taxon>Nonomuraea</taxon>
    </lineage>
</organism>
<evidence type="ECO:0000313" key="3">
    <source>
        <dbReference type="EMBL" id="MFG1707984.1"/>
    </source>
</evidence>
<reference evidence="3 4" key="1">
    <citation type="submission" date="2024-10" db="EMBL/GenBank/DDBJ databases">
        <authorList>
            <person name="Topkara A.R."/>
            <person name="Saygin H."/>
        </authorList>
    </citation>
    <scope>NUCLEOTIDE SEQUENCE [LARGE SCALE GENOMIC DNA]</scope>
    <source>
        <strain evidence="3 4">M3C6</strain>
    </source>
</reference>
<name>A0ABW7ALJ7_9ACTN</name>
<dbReference type="PANTHER" id="PTHR35174:SF3">
    <property type="entry name" value="BLL7171 PROTEIN"/>
    <property type="match status" value="1"/>
</dbReference>
<dbReference type="EMBL" id="JBICRM010000024">
    <property type="protein sequence ID" value="MFG1707984.1"/>
    <property type="molecule type" value="Genomic_DNA"/>
</dbReference>